<feature type="compositionally biased region" description="Polar residues" evidence="1">
    <location>
        <begin position="308"/>
        <end position="323"/>
    </location>
</feature>
<sequence>MLANLSKKNATTSFRGSGGPLDRRHFQSRETLAPFTSGHGDDAEYYYVHPGTSEARRLEQRGLTLPAVSDFAGAPLPNARPPKLPSICELLDKAPALNSSRGLSNNITNTLPTPPQTQASVPLAESSKVPSKPASPAIEKNIPAKKREETKSAVGGGRKKLTAQDLILIARAVIEKMPFLEGHGNRTAAWQNINNELQANGLSCQITADRLRQKAEALNRESSDDKVRAIANTLKNTTDEIAISALLDRMESQWDEAKDASDSKKAQIKKKHEEDRLGGEAIRRASMSGLKRKRAHRDREDSDDDTQPDSTAGVTPSGSQSTLDNDDDDSKPQSKRRRSMDRRQSRAEGAISKLAALVEEDMTSRNQQHEEMMAALDQRGRRTEKLLGGFLAIEKDRWGREKLEKDRRAREVEKEYWGRELERQGCSRERSVEI</sequence>
<protein>
    <submittedName>
        <fullName evidence="2">Uncharacterized protein</fullName>
    </submittedName>
</protein>
<evidence type="ECO:0000313" key="2">
    <source>
        <dbReference type="EMBL" id="KAJ3509511.1"/>
    </source>
</evidence>
<evidence type="ECO:0000256" key="1">
    <source>
        <dbReference type="SAM" id="MobiDB-lite"/>
    </source>
</evidence>
<feature type="region of interest" description="Disordered" evidence="1">
    <location>
        <begin position="107"/>
        <end position="137"/>
    </location>
</feature>
<feature type="region of interest" description="Disordered" evidence="1">
    <location>
        <begin position="1"/>
        <end position="26"/>
    </location>
</feature>
<feature type="compositionally biased region" description="Low complexity" evidence="1">
    <location>
        <begin position="126"/>
        <end position="137"/>
    </location>
</feature>
<keyword evidence="3" id="KW-1185">Reference proteome</keyword>
<accession>A0A9W8MTU8</accession>
<dbReference type="Proteomes" id="UP001148786">
    <property type="component" value="Unassembled WGS sequence"/>
</dbReference>
<dbReference type="EMBL" id="JANKHO010000471">
    <property type="protein sequence ID" value="KAJ3509511.1"/>
    <property type="molecule type" value="Genomic_DNA"/>
</dbReference>
<dbReference type="OrthoDB" id="3049768at2759"/>
<evidence type="ECO:0000313" key="3">
    <source>
        <dbReference type="Proteomes" id="UP001148786"/>
    </source>
</evidence>
<dbReference type="AlphaFoldDB" id="A0A9W8MTU8"/>
<proteinExistence type="predicted"/>
<feature type="compositionally biased region" description="Basic and acidic residues" evidence="1">
    <location>
        <begin position="255"/>
        <end position="283"/>
    </location>
</feature>
<organism evidence="2 3">
    <name type="scientific">Agrocybe chaxingu</name>
    <dbReference type="NCBI Taxonomy" id="84603"/>
    <lineage>
        <taxon>Eukaryota</taxon>
        <taxon>Fungi</taxon>
        <taxon>Dikarya</taxon>
        <taxon>Basidiomycota</taxon>
        <taxon>Agaricomycotina</taxon>
        <taxon>Agaricomycetes</taxon>
        <taxon>Agaricomycetidae</taxon>
        <taxon>Agaricales</taxon>
        <taxon>Agaricineae</taxon>
        <taxon>Strophariaceae</taxon>
        <taxon>Agrocybe</taxon>
    </lineage>
</organism>
<name>A0A9W8MTU8_9AGAR</name>
<feature type="region of interest" description="Disordered" evidence="1">
    <location>
        <begin position="255"/>
        <end position="353"/>
    </location>
</feature>
<gene>
    <name evidence="2" type="ORF">NLJ89_g5190</name>
</gene>
<reference evidence="2" key="1">
    <citation type="submission" date="2022-07" db="EMBL/GenBank/DDBJ databases">
        <title>Genome Sequence of Agrocybe chaxingu.</title>
        <authorList>
            <person name="Buettner E."/>
        </authorList>
    </citation>
    <scope>NUCLEOTIDE SEQUENCE</scope>
    <source>
        <strain evidence="2">MP-N11</strain>
    </source>
</reference>
<feature type="compositionally biased region" description="Polar residues" evidence="1">
    <location>
        <begin position="107"/>
        <end position="120"/>
    </location>
</feature>
<comment type="caution">
    <text evidence="2">The sequence shown here is derived from an EMBL/GenBank/DDBJ whole genome shotgun (WGS) entry which is preliminary data.</text>
</comment>
<feature type="compositionally biased region" description="Polar residues" evidence="1">
    <location>
        <begin position="1"/>
        <end position="15"/>
    </location>
</feature>